<dbReference type="Proteomes" id="UP000005408">
    <property type="component" value="Unassembled WGS sequence"/>
</dbReference>
<dbReference type="OrthoDB" id="419711at2759"/>
<dbReference type="AlphaFoldDB" id="A0A8W8IAR8"/>
<dbReference type="EnsemblMetazoa" id="G13201.4">
    <property type="protein sequence ID" value="G13201.4:cds"/>
    <property type="gene ID" value="G13201"/>
</dbReference>
<accession>A0A8W8IAR8</accession>
<evidence type="ECO:0000256" key="1">
    <source>
        <dbReference type="SAM" id="Phobius"/>
    </source>
</evidence>
<sequence>MFKVAAKFVHVTNDGVRVARRAVGTYTRYAYFSLTDRKGRQHGEGSLKNIRPYEPKYDLEYDSPEDYLLSQWSTNPWPYLYYRVLMACYFVFMVFYTAIVGTLKAKMLIMLTYWSFYILTACQILRAVNVWHYIQLKNRNHDIQEKLKGSRRIKCQWLLYNLSAGSAPIVTFLFWTIAYDGSGVTFINCSTHGANAAAVFLDLWITRMPMRMLHMVHGVAFGLVYSAFSVCYWYLGGTNQYGEPFIYKVLNYGESPLKAVYYIVAISFIVAPVIHSMFFLLYRLRVFLHRFLKVMDRRHKCDTDIKEN</sequence>
<evidence type="ECO:0000313" key="3">
    <source>
        <dbReference type="Proteomes" id="UP000005408"/>
    </source>
</evidence>
<keyword evidence="1" id="KW-0472">Membrane</keyword>
<feature type="transmembrane region" description="Helical" evidence="1">
    <location>
        <begin position="212"/>
        <end position="235"/>
    </location>
</feature>
<keyword evidence="1" id="KW-0812">Transmembrane</keyword>
<reference evidence="2" key="1">
    <citation type="submission" date="2022-08" db="UniProtKB">
        <authorList>
            <consortium name="EnsemblMetazoa"/>
        </authorList>
    </citation>
    <scope>IDENTIFICATION</scope>
    <source>
        <strain evidence="2">05x7-T-G4-1.051#20</strain>
    </source>
</reference>
<protein>
    <recommendedName>
        <fullName evidence="4">Protein rolling stone</fullName>
    </recommendedName>
</protein>
<dbReference type="PANTHER" id="PTHR12242:SF1">
    <property type="entry name" value="MYND-TYPE DOMAIN-CONTAINING PROTEIN"/>
    <property type="match status" value="1"/>
</dbReference>
<feature type="transmembrane region" description="Helical" evidence="1">
    <location>
        <begin position="157"/>
        <end position="178"/>
    </location>
</feature>
<dbReference type="OMA" id="VRTYTRY"/>
<feature type="transmembrane region" description="Helical" evidence="1">
    <location>
        <begin position="111"/>
        <end position="136"/>
    </location>
</feature>
<dbReference type="EnsemblMetazoa" id="G13201.6">
    <property type="protein sequence ID" value="G13201.6:cds"/>
    <property type="gene ID" value="G13201"/>
</dbReference>
<dbReference type="InterPro" id="IPR049352">
    <property type="entry name" value="Rost"/>
</dbReference>
<keyword evidence="1" id="KW-1133">Transmembrane helix</keyword>
<dbReference type="GO" id="GO:0016020">
    <property type="term" value="C:membrane"/>
    <property type="evidence" value="ECO:0007669"/>
    <property type="project" value="TreeGrafter"/>
</dbReference>
<organism evidence="2 3">
    <name type="scientific">Magallana gigas</name>
    <name type="common">Pacific oyster</name>
    <name type="synonym">Crassostrea gigas</name>
    <dbReference type="NCBI Taxonomy" id="29159"/>
    <lineage>
        <taxon>Eukaryota</taxon>
        <taxon>Metazoa</taxon>
        <taxon>Spiralia</taxon>
        <taxon>Lophotrochozoa</taxon>
        <taxon>Mollusca</taxon>
        <taxon>Bivalvia</taxon>
        <taxon>Autobranchia</taxon>
        <taxon>Pteriomorphia</taxon>
        <taxon>Ostreida</taxon>
        <taxon>Ostreoidea</taxon>
        <taxon>Ostreidae</taxon>
        <taxon>Magallana</taxon>
    </lineage>
</organism>
<dbReference type="EnsemblMetazoa" id="G13201.5">
    <property type="protein sequence ID" value="G13201.5:cds"/>
    <property type="gene ID" value="G13201"/>
</dbReference>
<name>A0A8W8IAR8_MAGGI</name>
<dbReference type="Pfam" id="PF21534">
    <property type="entry name" value="Rost"/>
    <property type="match status" value="1"/>
</dbReference>
<dbReference type="PANTHER" id="PTHR12242">
    <property type="entry name" value="OS02G0130600 PROTEIN-RELATED"/>
    <property type="match status" value="1"/>
</dbReference>
<proteinExistence type="predicted"/>
<evidence type="ECO:0008006" key="4">
    <source>
        <dbReference type="Google" id="ProtNLM"/>
    </source>
</evidence>
<evidence type="ECO:0000313" key="2">
    <source>
        <dbReference type="EnsemblMetazoa" id="G13201.9:cds"/>
    </source>
</evidence>
<dbReference type="EnsemblMetazoa" id="G13201.9">
    <property type="protein sequence ID" value="G13201.9:cds"/>
    <property type="gene ID" value="G13201"/>
</dbReference>
<keyword evidence="3" id="KW-1185">Reference proteome</keyword>
<feature type="transmembrane region" description="Helical" evidence="1">
    <location>
        <begin position="259"/>
        <end position="282"/>
    </location>
</feature>
<feature type="transmembrane region" description="Helical" evidence="1">
    <location>
        <begin position="80"/>
        <end position="99"/>
    </location>
</feature>
<feature type="transmembrane region" description="Helical" evidence="1">
    <location>
        <begin position="184"/>
        <end position="205"/>
    </location>
</feature>